<keyword evidence="3" id="KW-1185">Reference proteome</keyword>
<accession>J7S5T1</accession>
<dbReference type="EMBL" id="HE796871">
    <property type="protein sequence ID" value="CCL98204.1"/>
    <property type="molecule type" value="Genomic_DNA"/>
</dbReference>
<dbReference type="InParanoid" id="J7S5T1"/>
<dbReference type="RefSeq" id="XP_012177487.1">
    <property type="nucleotide sequence ID" value="XM_012322097.1"/>
</dbReference>
<sequence>MKAVGNAVGNAAKVCTNAVNSCIEAGQEAAYVAHLAGQVAGPLWKGAQMAFNPDNTPGVLGMAKTVVNGARVMHLASEDRWDELHRKFGHGPTFDLDGGEKARQHPKRAAGQDTLRARAEILSRLLARQLLEDAYLD</sequence>
<proteinExistence type="predicted"/>
<evidence type="ECO:0000313" key="2">
    <source>
        <dbReference type="EMBL" id="CCL98204.1"/>
    </source>
</evidence>
<reference evidence="2 3" key="1">
    <citation type="journal article" date="2012" name="Appl. Environ. Microbiol.">
        <title>Short-read sequencing for genomic analysis of the brown rot fungus Fibroporia radiculosa.</title>
        <authorList>
            <person name="Tang J.D."/>
            <person name="Perkins A.D."/>
            <person name="Sonstegard T.S."/>
            <person name="Schroeder S.G."/>
            <person name="Burgess S.C."/>
            <person name="Diehl S.V."/>
        </authorList>
    </citation>
    <scope>NUCLEOTIDE SEQUENCE [LARGE SCALE GENOMIC DNA]</scope>
    <source>
        <strain evidence="2 3">TFFH 294</strain>
    </source>
</reference>
<dbReference type="Proteomes" id="UP000006352">
    <property type="component" value="Unassembled WGS sequence"/>
</dbReference>
<dbReference type="GeneID" id="24093115"/>
<dbReference type="HOGENOM" id="CLU_1865148_0_0_1"/>
<evidence type="ECO:0000256" key="1">
    <source>
        <dbReference type="SAM" id="MobiDB-lite"/>
    </source>
</evidence>
<gene>
    <name evidence="2" type="ORF">FIBRA_00198</name>
</gene>
<evidence type="ECO:0000313" key="3">
    <source>
        <dbReference type="Proteomes" id="UP000006352"/>
    </source>
</evidence>
<feature type="region of interest" description="Disordered" evidence="1">
    <location>
        <begin position="92"/>
        <end position="112"/>
    </location>
</feature>
<name>J7S5T1_9APHY</name>
<organism evidence="2 3">
    <name type="scientific">Fibroporia radiculosa</name>
    <dbReference type="NCBI Taxonomy" id="599839"/>
    <lineage>
        <taxon>Eukaryota</taxon>
        <taxon>Fungi</taxon>
        <taxon>Dikarya</taxon>
        <taxon>Basidiomycota</taxon>
        <taxon>Agaricomycotina</taxon>
        <taxon>Agaricomycetes</taxon>
        <taxon>Polyporales</taxon>
        <taxon>Fibroporiaceae</taxon>
        <taxon>Fibroporia</taxon>
    </lineage>
</organism>
<dbReference type="AlphaFoldDB" id="J7S5T1"/>
<protein>
    <submittedName>
        <fullName evidence="2">Uncharacterized protein</fullName>
    </submittedName>
</protein>